<protein>
    <submittedName>
        <fullName evidence="1">Type III secretion low calcium response chaperone LcrH/SycD</fullName>
    </submittedName>
</protein>
<evidence type="ECO:0000313" key="1">
    <source>
        <dbReference type="EMBL" id="QYF48707.1"/>
    </source>
</evidence>
<dbReference type="PRINTS" id="PR01595">
    <property type="entry name" value="SYCDCHAPRONE"/>
</dbReference>
<organism evidence="1 2">
    <name type="scientific">Candidatus Rhabdochlamydia oedothoracis</name>
    <dbReference type="NCBI Taxonomy" id="2720720"/>
    <lineage>
        <taxon>Bacteria</taxon>
        <taxon>Pseudomonadati</taxon>
        <taxon>Chlamydiota</taxon>
        <taxon>Chlamydiia</taxon>
        <taxon>Parachlamydiales</taxon>
        <taxon>Candidatus Rhabdochlamydiaceae</taxon>
        <taxon>Candidatus Rhabdochlamydia</taxon>
    </lineage>
</organism>
<proteinExistence type="predicted"/>
<dbReference type="Gene3D" id="1.25.40.10">
    <property type="entry name" value="Tetratricopeptide repeat domain"/>
    <property type="match status" value="1"/>
</dbReference>
<dbReference type="InterPro" id="IPR019734">
    <property type="entry name" value="TPR_rpt"/>
</dbReference>
<accession>A0ABX8V0G7</accession>
<keyword evidence="2" id="KW-1185">Reference proteome</keyword>
<evidence type="ECO:0000313" key="2">
    <source>
        <dbReference type="Proteomes" id="UP000826014"/>
    </source>
</evidence>
<dbReference type="SMART" id="SM00028">
    <property type="entry name" value="TPR"/>
    <property type="match status" value="2"/>
</dbReference>
<dbReference type="Proteomes" id="UP000826014">
    <property type="component" value="Chromosome"/>
</dbReference>
<dbReference type="InterPro" id="IPR011990">
    <property type="entry name" value="TPR-like_helical_dom_sf"/>
</dbReference>
<dbReference type="EMBL" id="CP075587">
    <property type="protein sequence ID" value="QYF48707.1"/>
    <property type="molecule type" value="Genomic_DNA"/>
</dbReference>
<sequence>MIFHKIDLLKSDKINLKRFKNLPIEEKKEAYKLGHVLYSSGEYMKASYVFAHLVIADPLIDCFWHGLASCKQLLKEYETAIEAWKAVCSLHPKDPLGYFHAAECYLSIENKKQALQNLDKAEQLCKDASLLNRIQLLKSIHGS</sequence>
<dbReference type="RefSeq" id="WP_215216462.1">
    <property type="nucleotide sequence ID" value="NZ_CP075587.1"/>
</dbReference>
<dbReference type="InterPro" id="IPR005415">
    <property type="entry name" value="T3SS_Ca_resp_chp_LcrH/SycD"/>
</dbReference>
<reference evidence="1 2" key="1">
    <citation type="journal article" date="2022" name="bioRxiv">
        <title>Ecology and evolution of chlamydial symbionts of arthropods.</title>
        <authorList>
            <person name="Halter T."/>
            <person name="Koestlbacher S."/>
            <person name="Collingro A."/>
            <person name="Sixt B.S."/>
            <person name="Toenshoff E.R."/>
            <person name="Hendrickx F."/>
            <person name="Kostanjsek R."/>
            <person name="Horn M."/>
        </authorList>
    </citation>
    <scope>NUCLEOTIDE SEQUENCE [LARGE SCALE GENOMIC DNA]</scope>
    <source>
        <strain evidence="1">W744xW776</strain>
    </source>
</reference>
<gene>
    <name evidence="1" type="ORF">RHABOEDO_000911</name>
</gene>
<dbReference type="SUPFAM" id="SSF48452">
    <property type="entry name" value="TPR-like"/>
    <property type="match status" value="1"/>
</dbReference>
<name>A0ABX8V0G7_9BACT</name>